<organism evidence="11 12">
    <name type="scientific">Lentibacillus cibarius</name>
    <dbReference type="NCBI Taxonomy" id="2583219"/>
    <lineage>
        <taxon>Bacteria</taxon>
        <taxon>Bacillati</taxon>
        <taxon>Bacillota</taxon>
        <taxon>Bacilli</taxon>
        <taxon>Bacillales</taxon>
        <taxon>Bacillaceae</taxon>
        <taxon>Lentibacillus</taxon>
    </lineage>
</organism>
<sequence length="460" mass="50497">MTTRTSSNMKKQYIAKTQGSKNFAESAKQVMPGGVTANIKSFDPYPVIMEKGDGAYLYDVDGNAYVDYLLSYGALMLGHGHPEVITAVQNQIKEDGTFLFGTPHQLELEMGKKIQQLYPSMELVRYTNSGTEATLLALRMAYAFTGKHKIAKFEGHYHGGYDQVLLSVNPPIKNAGPANQPTAVSESKGIDPYHEENTIVLPFNDLEATEEILKKNKDEIATVITEPIQGGFIPATQSFMDGLRRITEELGILLIFDEVKTGFRIGLGGAQSFYNIKPDLTTLGKVVGGGFPVGIIGGKKEILELSAPSASSDVFDSSQSHQSKAKDTLFHSGTYNGHPTILAAGLATINVLEQEIEHVFSITNQLKQGICELFDKHGIGMQTVGVGSIFNVVITEKETINHYRDLQQSDFALRRELDFGLLTQGIYTKPLNRYSIATVHGQKEVNHTLEAYEKVLAEII</sequence>
<evidence type="ECO:0000313" key="11">
    <source>
        <dbReference type="EMBL" id="TRM10547.1"/>
    </source>
</evidence>
<dbReference type="RefSeq" id="WP_142789836.1">
    <property type="nucleotide sequence ID" value="NZ_VJMZ01000001.1"/>
</dbReference>
<keyword evidence="7 10" id="KW-0663">Pyridoxal phosphate</keyword>
<keyword evidence="9" id="KW-0627">Porphyrin biosynthesis</keyword>
<dbReference type="GO" id="GO:0030170">
    <property type="term" value="F:pyridoxal phosphate binding"/>
    <property type="evidence" value="ECO:0007669"/>
    <property type="project" value="InterPro"/>
</dbReference>
<comment type="pathway">
    <text evidence="3">Porphyrin-containing compound metabolism; protoporphyrin-IX biosynthesis; 5-aminolevulinate from L-glutamyl-tRNA(Glu): step 2/2.</text>
</comment>
<evidence type="ECO:0000256" key="9">
    <source>
        <dbReference type="ARBA" id="ARBA00023244"/>
    </source>
</evidence>
<dbReference type="Pfam" id="PF00202">
    <property type="entry name" value="Aminotran_3"/>
    <property type="match status" value="1"/>
</dbReference>
<name>A0A549YFC3_9BACI</name>
<dbReference type="PROSITE" id="PS00600">
    <property type="entry name" value="AA_TRANSFER_CLASS_3"/>
    <property type="match status" value="1"/>
</dbReference>
<keyword evidence="6" id="KW-0963">Cytoplasm</keyword>
<dbReference type="InterPro" id="IPR015424">
    <property type="entry name" value="PyrdxlP-dep_Trfase"/>
</dbReference>
<dbReference type="SUPFAM" id="SSF53383">
    <property type="entry name" value="PLP-dependent transferases"/>
    <property type="match status" value="1"/>
</dbReference>
<evidence type="ECO:0000256" key="5">
    <source>
        <dbReference type="ARBA" id="ARBA00012143"/>
    </source>
</evidence>
<dbReference type="Gene3D" id="3.40.640.10">
    <property type="entry name" value="Type I PLP-dependent aspartate aminotransferase-like (Major domain)"/>
    <property type="match status" value="1"/>
</dbReference>
<dbReference type="GO" id="GO:0042286">
    <property type="term" value="F:glutamate-1-semialdehyde 2,1-aminomutase activity"/>
    <property type="evidence" value="ECO:0007669"/>
    <property type="project" value="UniProtKB-EC"/>
</dbReference>
<dbReference type="InterPro" id="IPR015422">
    <property type="entry name" value="PyrdxlP-dep_Trfase_small"/>
</dbReference>
<dbReference type="InterPro" id="IPR015421">
    <property type="entry name" value="PyrdxlP-dep_Trfase_major"/>
</dbReference>
<evidence type="ECO:0000256" key="3">
    <source>
        <dbReference type="ARBA" id="ARBA00004819"/>
    </source>
</evidence>
<dbReference type="GO" id="GO:0006779">
    <property type="term" value="P:porphyrin-containing compound biosynthetic process"/>
    <property type="evidence" value="ECO:0007669"/>
    <property type="project" value="UniProtKB-KW"/>
</dbReference>
<dbReference type="Proteomes" id="UP000319280">
    <property type="component" value="Unassembled WGS sequence"/>
</dbReference>
<dbReference type="InterPro" id="IPR049704">
    <property type="entry name" value="Aminotrans_3_PPA_site"/>
</dbReference>
<comment type="catalytic activity">
    <reaction evidence="1">
        <text>(S)-4-amino-5-oxopentanoate = 5-aminolevulinate</text>
        <dbReference type="Rhea" id="RHEA:14265"/>
        <dbReference type="ChEBI" id="CHEBI:57501"/>
        <dbReference type="ChEBI" id="CHEBI:356416"/>
        <dbReference type="EC" id="5.4.3.8"/>
    </reaction>
</comment>
<keyword evidence="8" id="KW-0413">Isomerase</keyword>
<dbReference type="FunFam" id="3.40.640.10:FF:000021">
    <property type="entry name" value="Glutamate-1-semialdehyde 2,1-aminomutase"/>
    <property type="match status" value="1"/>
</dbReference>
<dbReference type="CDD" id="cd00610">
    <property type="entry name" value="OAT_like"/>
    <property type="match status" value="1"/>
</dbReference>
<comment type="similarity">
    <text evidence="4">Belongs to the class-III pyridoxal-phosphate-dependent aminotransferase family. HemL subfamily.</text>
</comment>
<proteinExistence type="inferred from homology"/>
<evidence type="ECO:0000313" key="12">
    <source>
        <dbReference type="Proteomes" id="UP000319280"/>
    </source>
</evidence>
<accession>A0A549YFC3</accession>
<comment type="cofactor">
    <cofactor evidence="2">
        <name>pyridoxal 5'-phosphate</name>
        <dbReference type="ChEBI" id="CHEBI:597326"/>
    </cofactor>
</comment>
<comment type="caution">
    <text evidence="11">The sequence shown here is derived from an EMBL/GenBank/DDBJ whole genome shotgun (WGS) entry which is preliminary data.</text>
</comment>
<dbReference type="AlphaFoldDB" id="A0A549YFC3"/>
<keyword evidence="11" id="KW-0032">Aminotransferase</keyword>
<reference evidence="11 12" key="1">
    <citation type="submission" date="2019-07" db="EMBL/GenBank/DDBJ databases">
        <title>Genomic analysis of Lentibacillus sp. NKC851-2.</title>
        <authorList>
            <person name="Oh Y.J."/>
        </authorList>
    </citation>
    <scope>NUCLEOTIDE SEQUENCE [LARGE SCALE GENOMIC DNA]</scope>
    <source>
        <strain evidence="11 12">NKC851-2</strain>
    </source>
</reference>
<dbReference type="PANTHER" id="PTHR43713:SF3">
    <property type="entry name" value="GLUTAMATE-1-SEMIALDEHYDE 2,1-AMINOMUTASE 1, CHLOROPLASTIC-RELATED"/>
    <property type="match status" value="1"/>
</dbReference>
<gene>
    <name evidence="11" type="ORF">FH966_01765</name>
</gene>
<evidence type="ECO:0000256" key="7">
    <source>
        <dbReference type="ARBA" id="ARBA00022898"/>
    </source>
</evidence>
<dbReference type="EMBL" id="VJMZ01000001">
    <property type="protein sequence ID" value="TRM10547.1"/>
    <property type="molecule type" value="Genomic_DNA"/>
</dbReference>
<evidence type="ECO:0000256" key="10">
    <source>
        <dbReference type="RuleBase" id="RU003560"/>
    </source>
</evidence>
<evidence type="ECO:0000256" key="1">
    <source>
        <dbReference type="ARBA" id="ARBA00001579"/>
    </source>
</evidence>
<dbReference type="Gene3D" id="3.90.1150.10">
    <property type="entry name" value="Aspartate Aminotransferase, domain 1"/>
    <property type="match status" value="1"/>
</dbReference>
<evidence type="ECO:0000256" key="8">
    <source>
        <dbReference type="ARBA" id="ARBA00023235"/>
    </source>
</evidence>
<evidence type="ECO:0000256" key="6">
    <source>
        <dbReference type="ARBA" id="ARBA00022490"/>
    </source>
</evidence>
<dbReference type="EC" id="5.4.3.8" evidence="5"/>
<dbReference type="GO" id="GO:0008483">
    <property type="term" value="F:transaminase activity"/>
    <property type="evidence" value="ECO:0007669"/>
    <property type="project" value="UniProtKB-KW"/>
</dbReference>
<keyword evidence="11" id="KW-0808">Transferase</keyword>
<evidence type="ECO:0000256" key="2">
    <source>
        <dbReference type="ARBA" id="ARBA00001933"/>
    </source>
</evidence>
<evidence type="ECO:0000256" key="4">
    <source>
        <dbReference type="ARBA" id="ARBA00008981"/>
    </source>
</evidence>
<keyword evidence="12" id="KW-1185">Reference proteome</keyword>
<protein>
    <recommendedName>
        <fullName evidence="5">glutamate-1-semialdehyde 2,1-aminomutase</fullName>
        <ecNumber evidence="5">5.4.3.8</ecNumber>
    </recommendedName>
</protein>
<dbReference type="PANTHER" id="PTHR43713">
    <property type="entry name" value="GLUTAMATE-1-SEMIALDEHYDE 2,1-AMINOMUTASE"/>
    <property type="match status" value="1"/>
</dbReference>
<dbReference type="InterPro" id="IPR005814">
    <property type="entry name" value="Aminotrans_3"/>
</dbReference>